<dbReference type="EMBL" id="RQGD01000034">
    <property type="protein sequence ID" value="TGL58141.1"/>
    <property type="molecule type" value="Genomic_DNA"/>
</dbReference>
<dbReference type="RefSeq" id="WP_135624159.1">
    <property type="nucleotide sequence ID" value="NZ_RQGD01000034.1"/>
</dbReference>
<proteinExistence type="predicted"/>
<organism evidence="1 2">
    <name type="scientific">Leptospira ognonensis</name>
    <dbReference type="NCBI Taxonomy" id="2484945"/>
    <lineage>
        <taxon>Bacteria</taxon>
        <taxon>Pseudomonadati</taxon>
        <taxon>Spirochaetota</taxon>
        <taxon>Spirochaetia</taxon>
        <taxon>Leptospirales</taxon>
        <taxon>Leptospiraceae</taxon>
        <taxon>Leptospira</taxon>
    </lineage>
</organism>
<sequence>MKRISRLVAIFLVLGLEQIAAEKVIYTHGMNLVESNEACQDTRIGESAKCGVWKGITPVGDYILVGYDGRKDPLLSEPTSGTVRLLQMLNKYCRRDQGQSCRLVNESLGGFTAAATISKYNQNGIYNILYATQLVSAEGGSEIASLGDTAINILRAVFNINSGPLDDLADSRSAIQALVVTKARSSFDHNRNNGSMFYHLAATKSIFIAEPFLPGQDDSLVAMHSSCGYRSSGAFSKCMGEKVKSCDLCFWERAVNVTPFEGHKMHPLLPNTGIDIGHMQGHDDTKFQGTIQ</sequence>
<protein>
    <recommendedName>
        <fullName evidence="3">Alpha/beta hydrolase</fullName>
    </recommendedName>
</protein>
<name>A0A4R9JY41_9LEPT</name>
<keyword evidence="2" id="KW-1185">Reference proteome</keyword>
<gene>
    <name evidence="1" type="ORF">EHQ58_12220</name>
</gene>
<comment type="caution">
    <text evidence="1">The sequence shown here is derived from an EMBL/GenBank/DDBJ whole genome shotgun (WGS) entry which is preliminary data.</text>
</comment>
<reference evidence="1" key="1">
    <citation type="journal article" date="2019" name="PLoS Negl. Trop. Dis.">
        <title>Revisiting the worldwide diversity of Leptospira species in the environment.</title>
        <authorList>
            <person name="Vincent A.T."/>
            <person name="Schiettekatte O."/>
            <person name="Bourhy P."/>
            <person name="Veyrier F.J."/>
            <person name="Picardeau M."/>
        </authorList>
    </citation>
    <scope>NUCLEOTIDE SEQUENCE [LARGE SCALE GENOMIC DNA]</scope>
    <source>
        <strain evidence="1">201702476</strain>
    </source>
</reference>
<dbReference type="Proteomes" id="UP000297693">
    <property type="component" value="Unassembled WGS sequence"/>
</dbReference>
<dbReference type="AlphaFoldDB" id="A0A4R9JY41"/>
<evidence type="ECO:0000313" key="1">
    <source>
        <dbReference type="EMBL" id="TGL58141.1"/>
    </source>
</evidence>
<dbReference type="OrthoDB" id="320450at2"/>
<evidence type="ECO:0008006" key="3">
    <source>
        <dbReference type="Google" id="ProtNLM"/>
    </source>
</evidence>
<evidence type="ECO:0000313" key="2">
    <source>
        <dbReference type="Proteomes" id="UP000297693"/>
    </source>
</evidence>
<accession>A0A4R9JY41</accession>